<dbReference type="AlphaFoldDB" id="A0ABD3HG64"/>
<name>A0ABD3HG64_9MARC</name>
<accession>A0ABD3HG64</accession>
<gene>
    <name evidence="1" type="ORF">R1sor_016897</name>
</gene>
<protein>
    <submittedName>
        <fullName evidence="1">Uncharacterized protein</fullName>
    </submittedName>
</protein>
<evidence type="ECO:0000313" key="2">
    <source>
        <dbReference type="Proteomes" id="UP001633002"/>
    </source>
</evidence>
<reference evidence="1 2" key="1">
    <citation type="submission" date="2024-09" db="EMBL/GenBank/DDBJ databases">
        <title>Chromosome-scale assembly of Riccia sorocarpa.</title>
        <authorList>
            <person name="Paukszto L."/>
        </authorList>
    </citation>
    <scope>NUCLEOTIDE SEQUENCE [LARGE SCALE GENOMIC DNA]</scope>
    <source>
        <strain evidence="1">LP-2024</strain>
        <tissue evidence="1">Aerial parts of the thallus</tissue>
    </source>
</reference>
<proteinExistence type="predicted"/>
<dbReference type="Proteomes" id="UP001633002">
    <property type="component" value="Unassembled WGS sequence"/>
</dbReference>
<comment type="caution">
    <text evidence="1">The sequence shown here is derived from an EMBL/GenBank/DDBJ whole genome shotgun (WGS) entry which is preliminary data.</text>
</comment>
<dbReference type="EMBL" id="JBJQOH010000004">
    <property type="protein sequence ID" value="KAL3690588.1"/>
    <property type="molecule type" value="Genomic_DNA"/>
</dbReference>
<evidence type="ECO:0000313" key="1">
    <source>
        <dbReference type="EMBL" id="KAL3690588.1"/>
    </source>
</evidence>
<keyword evidence="2" id="KW-1185">Reference proteome</keyword>
<sequence length="160" mass="18129">MEDTLKILRGPNPWKACAKRVKYLYKIGEPSVHVRAKIDEKELKCLQKRYFVLEANLRALSLTTLVEARNPDVIKLEDMLVLPISGQRYSMVKDVNTGEEVAGITTGTIESLRLERLHDLAWNLYKGKVPVRGKKGQGLDGGDEFILVLMSDDEFNLVLM</sequence>
<organism evidence="1 2">
    <name type="scientific">Riccia sorocarpa</name>
    <dbReference type="NCBI Taxonomy" id="122646"/>
    <lineage>
        <taxon>Eukaryota</taxon>
        <taxon>Viridiplantae</taxon>
        <taxon>Streptophyta</taxon>
        <taxon>Embryophyta</taxon>
        <taxon>Marchantiophyta</taxon>
        <taxon>Marchantiopsida</taxon>
        <taxon>Marchantiidae</taxon>
        <taxon>Marchantiales</taxon>
        <taxon>Ricciaceae</taxon>
        <taxon>Riccia</taxon>
    </lineage>
</organism>